<sequence length="214" mass="24095">MSVKPDDSLFIAKARGSIINAQQYFCSCVNKSTETETKFSDEADCDWQDAMPLCPTPRFEEEMCTFRAKRDVNDDMDIDIPVDIVKYKPAPPNIGQWINGWNESAAVDKCRKVLHASKFYRQCKDIVPFNETESMRSCVEDIKFLGHSNLSSQVDKPLRESCLNMIRINTTLWTGTSNGSNPVTSKLVSIIENDCPSDCSVEEEKRGSCNNGMP</sequence>
<keyword evidence="3" id="KW-1185">Reference proteome</keyword>
<feature type="domain" description="Vwde helical" evidence="1">
    <location>
        <begin position="97"/>
        <end position="183"/>
    </location>
</feature>
<dbReference type="OrthoDB" id="5982528at2759"/>
<proteinExistence type="predicted"/>
<organism evidence="2 3">
    <name type="scientific">Mytilus edulis</name>
    <name type="common">Blue mussel</name>
    <dbReference type="NCBI Taxonomy" id="6550"/>
    <lineage>
        <taxon>Eukaryota</taxon>
        <taxon>Metazoa</taxon>
        <taxon>Spiralia</taxon>
        <taxon>Lophotrochozoa</taxon>
        <taxon>Mollusca</taxon>
        <taxon>Bivalvia</taxon>
        <taxon>Autobranchia</taxon>
        <taxon>Pteriomorphia</taxon>
        <taxon>Mytilida</taxon>
        <taxon>Mytiloidea</taxon>
        <taxon>Mytilidae</taxon>
        <taxon>Mytilinae</taxon>
        <taxon>Mytilus</taxon>
    </lineage>
</organism>
<dbReference type="AlphaFoldDB" id="A0A8S3UGD8"/>
<dbReference type="Pfam" id="PF26129">
    <property type="entry name" value="Vwde"/>
    <property type="match status" value="1"/>
</dbReference>
<protein>
    <recommendedName>
        <fullName evidence="1">Vwde helical domain-containing protein</fullName>
    </recommendedName>
</protein>
<dbReference type="InterPro" id="IPR058727">
    <property type="entry name" value="Helical_Vwde"/>
</dbReference>
<accession>A0A8S3UGD8</accession>
<name>A0A8S3UGD8_MYTED</name>
<reference evidence="2" key="1">
    <citation type="submission" date="2021-03" db="EMBL/GenBank/DDBJ databases">
        <authorList>
            <person name="Bekaert M."/>
        </authorList>
    </citation>
    <scope>NUCLEOTIDE SEQUENCE</scope>
</reference>
<dbReference type="EMBL" id="CAJPWZ010002749">
    <property type="protein sequence ID" value="CAG2244867.1"/>
    <property type="molecule type" value="Genomic_DNA"/>
</dbReference>
<evidence type="ECO:0000313" key="3">
    <source>
        <dbReference type="Proteomes" id="UP000683360"/>
    </source>
</evidence>
<evidence type="ECO:0000313" key="2">
    <source>
        <dbReference type="EMBL" id="CAG2244867.1"/>
    </source>
</evidence>
<evidence type="ECO:0000259" key="1">
    <source>
        <dbReference type="Pfam" id="PF26129"/>
    </source>
</evidence>
<dbReference type="Proteomes" id="UP000683360">
    <property type="component" value="Unassembled WGS sequence"/>
</dbReference>
<comment type="caution">
    <text evidence="2">The sequence shown here is derived from an EMBL/GenBank/DDBJ whole genome shotgun (WGS) entry which is preliminary data.</text>
</comment>
<gene>
    <name evidence="2" type="ORF">MEDL_56875</name>
</gene>